<proteinExistence type="predicted"/>
<name>N1MVN6_9SPHN</name>
<sequence length="42" mass="4601">MAKVRLIGKATSATVKSEWTFKRVQYGLFADAKIILAQSADS</sequence>
<gene>
    <name evidence="1" type="ORF">EBBID32_40060</name>
</gene>
<keyword evidence="2" id="KW-1185">Reference proteome</keyword>
<evidence type="ECO:0000313" key="1">
    <source>
        <dbReference type="EMBL" id="CCW19637.1"/>
    </source>
</evidence>
<protein>
    <submittedName>
        <fullName evidence="1">Uncharacterized protein</fullName>
    </submittedName>
</protein>
<reference evidence="1 2" key="1">
    <citation type="submission" date="2013-03" db="EMBL/GenBank/DDBJ databases">
        <authorList>
            <person name="Le V."/>
        </authorList>
    </citation>
    <scope>NUCLEOTIDE SEQUENCE [LARGE SCALE GENOMIC DNA]</scope>
    <source>
        <strain evidence="1 2">BiD32</strain>
    </source>
</reference>
<dbReference type="EMBL" id="CAVK010000213">
    <property type="protein sequence ID" value="CCW19637.1"/>
    <property type="molecule type" value="Genomic_DNA"/>
</dbReference>
<comment type="caution">
    <text evidence="1">The sequence shown here is derived from an EMBL/GenBank/DDBJ whole genome shotgun (WGS) entry which is preliminary data.</text>
</comment>
<dbReference type="Proteomes" id="UP000013201">
    <property type="component" value="Unassembled WGS sequence"/>
</dbReference>
<accession>N1MVN6</accession>
<reference evidence="2" key="2">
    <citation type="submission" date="2013-04" db="EMBL/GenBank/DDBJ databases">
        <title>Bisphenol A degrading Sphingobium sp. strain BiD32.</title>
        <authorList>
            <person name="Nielsen J.L."/>
            <person name="Zhou N.A."/>
            <person name="Kjeldal H."/>
        </authorList>
    </citation>
    <scope>NUCLEOTIDE SEQUENCE [LARGE SCALE GENOMIC DNA]</scope>
    <source>
        <strain evidence="2">BiD32</strain>
    </source>
</reference>
<evidence type="ECO:0000313" key="2">
    <source>
        <dbReference type="Proteomes" id="UP000013201"/>
    </source>
</evidence>
<dbReference type="AlphaFoldDB" id="N1MVN6"/>
<organism evidence="1 2">
    <name type="scientific">Sphingobium indicum BiD32</name>
    <dbReference type="NCBI Taxonomy" id="1301087"/>
    <lineage>
        <taxon>Bacteria</taxon>
        <taxon>Pseudomonadati</taxon>
        <taxon>Pseudomonadota</taxon>
        <taxon>Alphaproteobacteria</taxon>
        <taxon>Sphingomonadales</taxon>
        <taxon>Sphingomonadaceae</taxon>
        <taxon>Sphingobium</taxon>
    </lineage>
</organism>